<reference evidence="3" key="1">
    <citation type="journal article" date="2019" name="Int. J. Syst. Evol. Microbiol.">
        <title>The Global Catalogue of Microorganisms (GCM) 10K type strain sequencing project: providing services to taxonomists for standard genome sequencing and annotation.</title>
        <authorList>
            <consortium name="The Broad Institute Genomics Platform"/>
            <consortium name="The Broad Institute Genome Sequencing Center for Infectious Disease"/>
            <person name="Wu L."/>
            <person name="Ma J."/>
        </authorList>
    </citation>
    <scope>NUCLEOTIDE SEQUENCE [LARGE SCALE GENOMIC DNA]</scope>
    <source>
        <strain evidence="3">NBRC 108725</strain>
    </source>
</reference>
<dbReference type="EMBL" id="AP027731">
    <property type="protein sequence ID" value="BDZ47387.1"/>
    <property type="molecule type" value="Genomic_DNA"/>
</dbReference>
<accession>A0ABM8GGB3</accession>
<protein>
    <submittedName>
        <fullName evidence="2">Uncharacterized protein</fullName>
    </submittedName>
</protein>
<gene>
    <name evidence="2" type="ORF">GCM10025866_32960</name>
</gene>
<evidence type="ECO:0000313" key="2">
    <source>
        <dbReference type="EMBL" id="BDZ47387.1"/>
    </source>
</evidence>
<name>A0ABM8GGB3_9MICO</name>
<organism evidence="2 3">
    <name type="scientific">Naasia aerilata</name>
    <dbReference type="NCBI Taxonomy" id="1162966"/>
    <lineage>
        <taxon>Bacteria</taxon>
        <taxon>Bacillati</taxon>
        <taxon>Actinomycetota</taxon>
        <taxon>Actinomycetes</taxon>
        <taxon>Micrococcales</taxon>
        <taxon>Microbacteriaceae</taxon>
        <taxon>Naasia</taxon>
    </lineage>
</organism>
<proteinExistence type="predicted"/>
<dbReference type="Proteomes" id="UP001321498">
    <property type="component" value="Chromosome"/>
</dbReference>
<sequence length="200" mass="20288">MLRLRSVEAMTTSLLSARHVTGLTIAAVAILLSGCAPALPASPGATASQAPADPAEVPAESVGDSAGDDIPSGMAVYWLTSLDGSEDYLRAALGEWAAKDCTVDAAIDGEYLCYGALNSAVAVGQTIAELFESVGDQGLDTAQLDALAPAGRAAADAADAALEWNDQECNWEATDACAPLAQDAYDTASALLAALEDRVA</sequence>
<dbReference type="PROSITE" id="PS51257">
    <property type="entry name" value="PROKAR_LIPOPROTEIN"/>
    <property type="match status" value="1"/>
</dbReference>
<keyword evidence="3" id="KW-1185">Reference proteome</keyword>
<feature type="region of interest" description="Disordered" evidence="1">
    <location>
        <begin position="43"/>
        <end position="65"/>
    </location>
</feature>
<evidence type="ECO:0000256" key="1">
    <source>
        <dbReference type="SAM" id="MobiDB-lite"/>
    </source>
</evidence>
<evidence type="ECO:0000313" key="3">
    <source>
        <dbReference type="Proteomes" id="UP001321498"/>
    </source>
</evidence>